<dbReference type="RefSeq" id="WP_213498944.1">
    <property type="nucleotide sequence ID" value="NZ_CP074694.1"/>
</dbReference>
<accession>A0A8E6EZP5</accession>
<protein>
    <submittedName>
        <fullName evidence="1">Uncharacterized protein</fullName>
    </submittedName>
</protein>
<organism evidence="1 2">
    <name type="scientific">Telmatocola sphagniphila</name>
    <dbReference type="NCBI Taxonomy" id="1123043"/>
    <lineage>
        <taxon>Bacteria</taxon>
        <taxon>Pseudomonadati</taxon>
        <taxon>Planctomycetota</taxon>
        <taxon>Planctomycetia</taxon>
        <taxon>Gemmatales</taxon>
        <taxon>Gemmataceae</taxon>
    </lineage>
</organism>
<dbReference type="EMBL" id="CP074694">
    <property type="protein sequence ID" value="QVL33968.1"/>
    <property type="molecule type" value="Genomic_DNA"/>
</dbReference>
<evidence type="ECO:0000313" key="1">
    <source>
        <dbReference type="EMBL" id="QVL33968.1"/>
    </source>
</evidence>
<dbReference type="KEGG" id="tsph:KIH39_08695"/>
<name>A0A8E6EZP5_9BACT</name>
<gene>
    <name evidence="1" type="ORF">KIH39_08695</name>
</gene>
<reference evidence="1" key="1">
    <citation type="submission" date="2021-05" db="EMBL/GenBank/DDBJ databases">
        <title>Complete genome sequence of the cellulolytic planctomycete Telmatocola sphagniphila SP2T and characterization of the first cellulase from planctomycetes.</title>
        <authorList>
            <person name="Rakitin A.L."/>
            <person name="Beletsky A.V."/>
            <person name="Naumoff D.G."/>
            <person name="Kulichevskaya I.S."/>
            <person name="Mardanov A.V."/>
            <person name="Ravin N.V."/>
            <person name="Dedysh S.N."/>
        </authorList>
    </citation>
    <scope>NUCLEOTIDE SEQUENCE</scope>
    <source>
        <strain evidence="1">SP2T</strain>
    </source>
</reference>
<sequence length="123" mass="14477">MKRKNSFAPRTTWWRGAKSAWTTAGFRGYLPQASEEQCKSVGQFYEMVVTRLTEAVTEFPEAKPIQVPRPYASPKSNEIRLCPALFQKYPVFWWSQTYFEECVFRRLEPLLDCAYFEVVVFEV</sequence>
<evidence type="ECO:0000313" key="2">
    <source>
        <dbReference type="Proteomes" id="UP000676194"/>
    </source>
</evidence>
<keyword evidence="2" id="KW-1185">Reference proteome</keyword>
<dbReference type="Proteomes" id="UP000676194">
    <property type="component" value="Chromosome"/>
</dbReference>
<proteinExistence type="predicted"/>
<dbReference type="AlphaFoldDB" id="A0A8E6EZP5"/>